<keyword evidence="3" id="KW-1185">Reference proteome</keyword>
<sequence length="218" mass="24229">MPSLRLALDVHLAIVDGDLVFLDAARDEYLCVPRRHKSAVMAAMTGTPSPSDLLDALSEEGLLVESPAGTAWAGPMPTTAGTDLGISEGSIRVRLVDLLVLGLAAIRTWRDIRLGRPARWFARQRARGIRPRRSAPVSEVHGIARMTARLRPLVPRSGRCLVRSLLLLHMLELRGAHAKWIFGVRTHPFDAHCWVEHDGVVLNDTLEHVRWYTPIVRL</sequence>
<dbReference type="NCBIfam" id="NF033537">
    <property type="entry name" value="lasso_biosyn_B2"/>
    <property type="match status" value="1"/>
</dbReference>
<gene>
    <name evidence="2" type="ORF">SAMN06295920_111200</name>
</gene>
<dbReference type="Proteomes" id="UP000189818">
    <property type="component" value="Unassembled WGS sequence"/>
</dbReference>
<dbReference type="EMBL" id="FUYM01000011">
    <property type="protein sequence ID" value="SKC02701.1"/>
    <property type="molecule type" value="Genomic_DNA"/>
</dbReference>
<evidence type="ECO:0000313" key="3">
    <source>
        <dbReference type="Proteomes" id="UP000189818"/>
    </source>
</evidence>
<dbReference type="RefSeq" id="WP_079650197.1">
    <property type="nucleotide sequence ID" value="NZ_FUYM01000011.1"/>
</dbReference>
<dbReference type="InterPro" id="IPR053521">
    <property type="entry name" value="McjB-like"/>
</dbReference>
<accession>A0A1T5G2N8</accession>
<name>A0A1T5G2N8_9SPHN</name>
<protein>
    <submittedName>
        <fullName evidence="2">Transglutaminase-like superfamily protein</fullName>
    </submittedName>
</protein>
<proteinExistence type="predicted"/>
<dbReference type="STRING" id="439228.SAMN06295920_111200"/>
<evidence type="ECO:0000259" key="1">
    <source>
        <dbReference type="Pfam" id="PF13471"/>
    </source>
</evidence>
<dbReference type="OrthoDB" id="119963at2"/>
<reference evidence="3" key="1">
    <citation type="submission" date="2017-02" db="EMBL/GenBank/DDBJ databases">
        <authorList>
            <person name="Varghese N."/>
            <person name="Submissions S."/>
        </authorList>
    </citation>
    <scope>NUCLEOTIDE SEQUENCE [LARGE SCALE GENOMIC DNA]</scope>
    <source>
        <strain evidence="3">UM2</strain>
    </source>
</reference>
<dbReference type="InterPro" id="IPR032708">
    <property type="entry name" value="McjB_C"/>
</dbReference>
<organism evidence="2 3">
    <name type="scientific">Rhizorhabdus histidinilytica</name>
    <dbReference type="NCBI Taxonomy" id="439228"/>
    <lineage>
        <taxon>Bacteria</taxon>
        <taxon>Pseudomonadati</taxon>
        <taxon>Pseudomonadota</taxon>
        <taxon>Alphaproteobacteria</taxon>
        <taxon>Sphingomonadales</taxon>
        <taxon>Sphingomonadaceae</taxon>
        <taxon>Rhizorhabdus</taxon>
    </lineage>
</organism>
<evidence type="ECO:0000313" key="2">
    <source>
        <dbReference type="EMBL" id="SKC02701.1"/>
    </source>
</evidence>
<dbReference type="Pfam" id="PF13471">
    <property type="entry name" value="Transglut_core3"/>
    <property type="match status" value="1"/>
</dbReference>
<feature type="domain" description="Microcin J25-processing protein McjB C-terminal" evidence="1">
    <location>
        <begin position="118"/>
        <end position="216"/>
    </location>
</feature>
<dbReference type="AlphaFoldDB" id="A0A1T5G2N8"/>